<dbReference type="EMBL" id="RXIC02000022">
    <property type="protein sequence ID" value="KAB1215856.1"/>
    <property type="molecule type" value="Genomic_DNA"/>
</dbReference>
<protein>
    <submittedName>
        <fullName evidence="2">Uncharacterized protein</fullName>
    </submittedName>
</protein>
<evidence type="ECO:0000313" key="2">
    <source>
        <dbReference type="EMBL" id="KAB1215856.1"/>
    </source>
</evidence>
<proteinExistence type="predicted"/>
<feature type="compositionally biased region" description="Polar residues" evidence="1">
    <location>
        <begin position="17"/>
        <end position="37"/>
    </location>
</feature>
<evidence type="ECO:0000313" key="3">
    <source>
        <dbReference type="Proteomes" id="UP000516437"/>
    </source>
</evidence>
<sequence>MPRMITAQAGYNRERQTNSPFNQRRQANRSTPSSQMLTRDMQHLEGKTRNIQIGLTMGYPVSEKPNEVHQIDCKKLKEMAILLRDTQLTRGVKNAPKPISCSSKEGVWRGLFSNSFLRLEEVFLKLKCKETFPLIEESIMEKPQGSVKELKGWK</sequence>
<dbReference type="Proteomes" id="UP000516437">
    <property type="component" value="Chromosome 4"/>
</dbReference>
<dbReference type="AlphaFoldDB" id="A0A6A1VUY1"/>
<accession>A0A6A1VUY1</accession>
<gene>
    <name evidence="2" type="ORF">CJ030_MR4G010930</name>
</gene>
<keyword evidence="3" id="KW-1185">Reference proteome</keyword>
<organism evidence="2 3">
    <name type="scientific">Morella rubra</name>
    <name type="common">Chinese bayberry</name>
    <dbReference type="NCBI Taxonomy" id="262757"/>
    <lineage>
        <taxon>Eukaryota</taxon>
        <taxon>Viridiplantae</taxon>
        <taxon>Streptophyta</taxon>
        <taxon>Embryophyta</taxon>
        <taxon>Tracheophyta</taxon>
        <taxon>Spermatophyta</taxon>
        <taxon>Magnoliopsida</taxon>
        <taxon>eudicotyledons</taxon>
        <taxon>Gunneridae</taxon>
        <taxon>Pentapetalae</taxon>
        <taxon>rosids</taxon>
        <taxon>fabids</taxon>
        <taxon>Fagales</taxon>
        <taxon>Myricaceae</taxon>
        <taxon>Morella</taxon>
    </lineage>
</organism>
<comment type="caution">
    <text evidence="2">The sequence shown here is derived from an EMBL/GenBank/DDBJ whole genome shotgun (WGS) entry which is preliminary data.</text>
</comment>
<name>A0A6A1VUY1_9ROSI</name>
<reference evidence="2 3" key="1">
    <citation type="journal article" date="2019" name="Plant Biotechnol. J.">
        <title>The red bayberry genome and genetic basis of sex determination.</title>
        <authorList>
            <person name="Jia H.M."/>
            <person name="Jia H.J."/>
            <person name="Cai Q.L."/>
            <person name="Wang Y."/>
            <person name="Zhao H.B."/>
            <person name="Yang W.F."/>
            <person name="Wang G.Y."/>
            <person name="Li Y.H."/>
            <person name="Zhan D.L."/>
            <person name="Shen Y.T."/>
            <person name="Niu Q.F."/>
            <person name="Chang L."/>
            <person name="Qiu J."/>
            <person name="Zhao L."/>
            <person name="Xie H.B."/>
            <person name="Fu W.Y."/>
            <person name="Jin J."/>
            <person name="Li X.W."/>
            <person name="Jiao Y."/>
            <person name="Zhou C.C."/>
            <person name="Tu T."/>
            <person name="Chai C.Y."/>
            <person name="Gao J.L."/>
            <person name="Fan L.J."/>
            <person name="van de Weg E."/>
            <person name="Wang J.Y."/>
            <person name="Gao Z.S."/>
        </authorList>
    </citation>
    <scope>NUCLEOTIDE SEQUENCE [LARGE SCALE GENOMIC DNA]</scope>
    <source>
        <tissue evidence="2">Leaves</tissue>
    </source>
</reference>
<evidence type="ECO:0000256" key="1">
    <source>
        <dbReference type="SAM" id="MobiDB-lite"/>
    </source>
</evidence>
<feature type="region of interest" description="Disordered" evidence="1">
    <location>
        <begin position="1"/>
        <end position="37"/>
    </location>
</feature>